<keyword evidence="5" id="KW-1185">Reference proteome</keyword>
<dbReference type="Proteomes" id="UP001530377">
    <property type="component" value="Unassembled WGS sequence"/>
</dbReference>
<dbReference type="SUPFAM" id="SSF56672">
    <property type="entry name" value="DNA/RNA polymerases"/>
    <property type="match status" value="1"/>
</dbReference>
<dbReference type="InterPro" id="IPR013762">
    <property type="entry name" value="Integrase-like_cat_sf"/>
</dbReference>
<feature type="region of interest" description="Disordered" evidence="3">
    <location>
        <begin position="904"/>
        <end position="925"/>
    </location>
</feature>
<dbReference type="PANTHER" id="PTHR13037">
    <property type="entry name" value="FORMIN"/>
    <property type="match status" value="1"/>
</dbReference>
<reference evidence="4 5" key="1">
    <citation type="submission" date="2024-10" db="EMBL/GenBank/DDBJ databases">
        <title>Updated reference genomes for cyclostephanoid diatoms.</title>
        <authorList>
            <person name="Roberts W.R."/>
            <person name="Alverson A.J."/>
        </authorList>
    </citation>
    <scope>NUCLEOTIDE SEQUENCE [LARGE SCALE GENOMIC DNA]</scope>
    <source>
        <strain evidence="4 5">AJA228-03</strain>
    </source>
</reference>
<proteinExistence type="predicted"/>
<dbReference type="PANTHER" id="PTHR13037:SF24">
    <property type="entry name" value="POLYCOMB PROTEIN PCL-RELATED"/>
    <property type="match status" value="1"/>
</dbReference>
<comment type="caution">
    <text evidence="4">The sequence shown here is derived from an EMBL/GenBank/DDBJ whole genome shotgun (WGS) entry which is preliminary data.</text>
</comment>
<evidence type="ECO:0000313" key="5">
    <source>
        <dbReference type="Proteomes" id="UP001530377"/>
    </source>
</evidence>
<feature type="compositionally biased region" description="Low complexity" evidence="3">
    <location>
        <begin position="907"/>
        <end position="917"/>
    </location>
</feature>
<accession>A0ABD3R6J5</accession>
<evidence type="ECO:0000256" key="2">
    <source>
        <dbReference type="ARBA" id="ARBA00023172"/>
    </source>
</evidence>
<keyword evidence="2" id="KW-0233">DNA recombination</keyword>
<evidence type="ECO:0000313" key="4">
    <source>
        <dbReference type="EMBL" id="KAL3808565.1"/>
    </source>
</evidence>
<dbReference type="InterPro" id="IPR011010">
    <property type="entry name" value="DNA_brk_join_enz"/>
</dbReference>
<evidence type="ECO:0000256" key="3">
    <source>
        <dbReference type="SAM" id="MobiDB-lite"/>
    </source>
</evidence>
<dbReference type="GO" id="GO:0006310">
    <property type="term" value="P:DNA recombination"/>
    <property type="evidence" value="ECO:0007669"/>
    <property type="project" value="UniProtKB-KW"/>
</dbReference>
<feature type="region of interest" description="Disordered" evidence="3">
    <location>
        <begin position="811"/>
        <end position="840"/>
    </location>
</feature>
<feature type="region of interest" description="Disordered" evidence="3">
    <location>
        <begin position="2117"/>
        <end position="2143"/>
    </location>
</feature>
<name>A0ABD3R6J5_9STRA</name>
<organism evidence="4 5">
    <name type="scientific">Cyclostephanos tholiformis</name>
    <dbReference type="NCBI Taxonomy" id="382380"/>
    <lineage>
        <taxon>Eukaryota</taxon>
        <taxon>Sar</taxon>
        <taxon>Stramenopiles</taxon>
        <taxon>Ochrophyta</taxon>
        <taxon>Bacillariophyta</taxon>
        <taxon>Coscinodiscophyceae</taxon>
        <taxon>Thalassiosirophycidae</taxon>
        <taxon>Stephanodiscales</taxon>
        <taxon>Stephanodiscaceae</taxon>
        <taxon>Cyclostephanos</taxon>
    </lineage>
</organism>
<gene>
    <name evidence="4" type="ORF">ACHAXA_001070</name>
</gene>
<evidence type="ECO:0000256" key="1">
    <source>
        <dbReference type="ARBA" id="ARBA00022581"/>
    </source>
</evidence>
<dbReference type="SUPFAM" id="SSF56349">
    <property type="entry name" value="DNA breaking-rejoining enzymes"/>
    <property type="match status" value="1"/>
</dbReference>
<dbReference type="InterPro" id="IPR043502">
    <property type="entry name" value="DNA/RNA_pol_sf"/>
</dbReference>
<keyword evidence="1" id="KW-0945">Host-virus interaction</keyword>
<dbReference type="Gene3D" id="1.10.443.10">
    <property type="entry name" value="Intergrase catalytic core"/>
    <property type="match status" value="1"/>
</dbReference>
<feature type="compositionally biased region" description="Low complexity" evidence="3">
    <location>
        <begin position="811"/>
        <end position="834"/>
    </location>
</feature>
<protein>
    <submittedName>
        <fullName evidence="4">Uncharacterized protein</fullName>
    </submittedName>
</protein>
<sequence>MSYYQDAEGIPEYISMLKDAQRKLARANLPMSDDQLLAIASTAVLASDHFPHPTDEWEALPHNLKTWGAWKTHYRAAHIARKRLLLASGRAPPTGGTAHLASDAPAIAPTTLAHLDGYLDNLAAAATTDLSSLTQLIDSNAALTANLATFASSLASLTAAFTLLAAGKSTPTPPAPAAAAARPQRNRNLSPNGYCWSHGYRVGLGHNSLSCSNKKEGHKDTATRANIMGGSIANKAYAYSCSPPSSSVPHLAIADTGASDHYFTASAPVANVNPSAPRITIRTAADAPHTSSASAQLALNTLPSSQASTGHIVLGFTHSLLSIGKLCDVDSAANQRLPVALALLVEGRLRPYFLPFRQEQAMGAPPHPATDGKLFAYDGELVSGQGPLAEIPNSCFNLSPVVVAPTTASIAAQLVADPHLHLVGPYAVGSADTIELRSRNVIAIPNKYVGLFLSQPNGVPPRYYFNTILPLIEADGMGQTCLPLTTFCQIAFTRSAPGGISHIQIVEPTPPGRHVPLLTQAVEMLHHHLPALVAKGGQPFDLQPLVNTIVVGQHQCQADQAQARADKLQKETVEAWLGPENFQRLLKYCGVAMEADLAPLWPALAKANSKDRLGILQGKIANEFLAMGATYEKYTPNLYLLTELISLRWPMLNPDALDLGALGNAFLFTNSDVESEQNISRQIGIITSGGAAPSLADAQQLLKMKLNLPGPDDSIRAVRRLHAVCCAVLPVAHPLTSFLGQHYAAMRSFDPGWQTYATPVAEYRSLKGIFHLQWLLLRLTKYFAQHDQNLPVVFAPDPNAIIDSILEQKHGPTAQPAATPGASLGAASGNASRAGGSGSRVENTHFNEALFGTYRTSSVKSKALRLKVERGQCNTLCPHTTDHIAYSTDKYAPLVACYPLTTSTETSSAPTKRTAPAPSSPPAPKRAALHLAQSVPHEIGCCSGWGGGVSSPTAALLAISRHSTMSTIRPAGFYNITSFMARRPMYVLPYSAVRDLPGLRVSPPGVVPQRERRPRWICDYSWSQINDDTLSLAAIESMQFGHALDRILREILLADPAQGPIYLLKLDISDGFYRIGLAIDDIPKLGVAFPALPHHETLIAFPLVLPMGWTNSPPIFSTATETIANLANTRLVAGATAQPHPLDDLAKSIQSIALLPPTCPSHVPSIPRDPALPRLGKRLSYIDVFVDNFVGLAQDATDSSSNRRRVRRIILHAVDDVFRPLEPGDSPTRQEPVSLSKLRKGDCSWSTMKSVLGWIIDTSTLTIHLPSHRAARLTEILASLPQTQRRTSISKWHTVLGELRSMSLALPGSRNIFSTMQNALTSRTKGRVALHKGVHDALDDFRWLHRHISTRPTRIAELVPLQPVAEGHHDASATGAGGIWFPSPSLTPQTGYTNTSPLAWRFRWPQEVVNKIVTDANPHGSITNSDLELAGGLLHLDALAHCFDIRERTVLSKGDNLSTTFWERKGSTTTNSPPAYLLPNWMSTLDADTASCFGSDIRVAQDTVLQGVSPGRAAGIATAWGKWIEFTHDLGLDPFLQTFQDKIPFLQVFAQRVHSGDLAANGNPIRSRSIEDYIRGVAQTFLHVGATDPRLNTAHTIDFRLQRTLKAWKTTDPAPLRVKPIPIEVIKRIAKNGVRGEVIGLACSGDPFLCPVKALVRRVLYLRQHAAAPDTPIARVFNSVHSVTSSTITSCIREAVAFLGPDLGFLPSDVSARCLRAAGATALLLAQVDPDVIRLIGQWRSDEMLRYLHLARALHATSTGPPPSSAPALILPDADDIPGPSPSPAPPPLVAPLQTRASPALSSLPHVRAYDLPNTPALVAYLHATAGYPVKSTWLSAIKLGYYSSWPGLTYTLAAKYCPDADETHLGHMAQPRQHDAHHIAAYRDIYASLAAVNRQPSVDILDNEARLGFQRAITANNCSFQLVPPHVHRRNAAECAIRTFKDHFLATLAGVAPSFFADRWDLLLPQAELTLNLLRPCPDASTSAWENLFGPYNFDATPMGPAGSQVLIHSKATLCRSWDYRSRDGFNIGPALAHYRCYRVLTKDTRAVIVSNAIKFRHHKLPEPSLTTADKLLCAIQTLNATLSHGTAHNTKNQLEAIAALRSILHSTTATLPAVPPRPTLSVASPRVASPPGAPAMTPAHRPAPLRLPVASPRVASTPRAPHIAPSPLVLPPPSDWTIVPTQHRRITPPTPTEAPIASRTRAQSNRFAALVEPQDGVPDPQVTEDQLSLVAFPVLDAATGQYLEHRQLRQHPAHKTTWDTSYANELGRLCQGVGRSPTDPSKPRVAGTDTFRPIHHRDIPHARLSDVTYTRVVCEVRPQKDDPNRTRITIGGDRICYPGDCGTKTGSLELTKLLLNSVISTPNARFACFDIKDFYLGTPLDRPKYVQIKISAIPQEFVDEYDLTQFVTHDWVYFKINKGVYGLKQAGKLANDLLTTRLADHGYYQPTQPPLDDAGIKRIQGIVGSLLYYARAVDNKLLATLSTISSQQAKATQNTNRAVSQLLDYVCTYPSDGITYRPSSMVLAAHSDASFLTKPGSRSRAGAHIFLSEDDRIPRPNGPVLTISSIIRFVMASAAEAELATLYTTAREMIPLRNALTEIAAQ</sequence>
<dbReference type="EMBL" id="JALLPB020000491">
    <property type="protein sequence ID" value="KAL3808565.1"/>
    <property type="molecule type" value="Genomic_DNA"/>
</dbReference>